<dbReference type="Gramene" id="TraesSTA1B03G00218730.1">
    <property type="protein sequence ID" value="TraesSTA1B03G00218730.1"/>
    <property type="gene ID" value="TraesSTA1B03G00218730"/>
</dbReference>
<keyword evidence="1" id="KW-0472">Membrane</keyword>
<dbReference type="Gramene" id="TraesJUL1B03G00219330.1">
    <property type="protein sequence ID" value="TraesJUL1B03G00219330.1"/>
    <property type="gene ID" value="TraesJUL1B03G00219330"/>
</dbReference>
<feature type="transmembrane region" description="Helical" evidence="1">
    <location>
        <begin position="359"/>
        <end position="379"/>
    </location>
</feature>
<dbReference type="Gramene" id="TraesLDM1B03G00220120.1">
    <property type="protein sequence ID" value="TraesLDM1B03G00220120.1"/>
    <property type="gene ID" value="TraesLDM1B03G00220120"/>
</dbReference>
<feature type="transmembrane region" description="Helical" evidence="1">
    <location>
        <begin position="109"/>
        <end position="130"/>
    </location>
</feature>
<dbReference type="OMA" id="MEHIGRC"/>
<name>A0A3B5YTW9_WHEAT</name>
<dbReference type="Gramene" id="TraesJAG1B03G00220150.1">
    <property type="protein sequence ID" value="TraesJAG1B03G00220150.1"/>
    <property type="gene ID" value="TraesJAG1B03G00220150"/>
</dbReference>
<accession>A0A3B5YTW9</accession>
<keyword evidence="1" id="KW-0812">Transmembrane</keyword>
<reference evidence="2" key="2">
    <citation type="submission" date="2018-10" db="UniProtKB">
        <authorList>
            <consortium name="EnsemblPlants"/>
        </authorList>
    </citation>
    <scope>IDENTIFICATION</scope>
</reference>
<dbReference type="Gramene" id="TraesCS1B02G093200.1">
    <property type="protein sequence ID" value="TraesCS1B02G093200.1"/>
    <property type="gene ID" value="TraesCS1B02G093200"/>
</dbReference>
<feature type="transmembrane region" description="Helical" evidence="1">
    <location>
        <begin position="240"/>
        <end position="260"/>
    </location>
</feature>
<dbReference type="Gramene" id="TraesWEE_scaffold_001639_01G000100.1">
    <property type="protein sequence ID" value="TraesWEE_scaffold_001639_01G000100.1"/>
    <property type="gene ID" value="TraesWEE_scaffold_001639_01G000100"/>
</dbReference>
<dbReference type="Gramene" id="TraesCS1B03G0248100.1">
    <property type="protein sequence ID" value="TraesCS1B03G0248100.1.CDS"/>
    <property type="gene ID" value="TraesCS1B03G0248100"/>
</dbReference>
<sequence length="429" mass="46877">MASAAEATVAQDIASISSSDGQQRAVISDTLLPPKQGLEIYIGTSFAVMAAYVLLLMISTRYIKIAVIPAIILVFIGALWGKFCVKGRLRHSTNEIANLGSGSEKPQGLLLMVLLSYCLQLMQLALARLADLTNGQQKGNFVVSHFLLFFSSALGALALMMATLPIRCSPGVAQAQQALHRTFTVVLMISVHTVATEWTGEDMVLICMPELIAALVWFTANFDHGGCTVSVNMTTSVKSSVIALGGAVTLVAYHSSKFLNESEIPAEYWYTRILRCGTLSGVLSYFSVWMIHQWPGSTASAKMPVQLLDFSALFCFSTSAILIANLCTEPGYMESLSAYMTMLGQWVNPEPGNISDREAIICSALCIMFLCMLTFYASGTGTFYERNMSSKFRDSWSRLRVIVLVFCALVLTSTLTSYITYTLTRQDQE</sequence>
<feature type="transmembrane region" description="Helical" evidence="1">
    <location>
        <begin position="65"/>
        <end position="83"/>
    </location>
</feature>
<protein>
    <submittedName>
        <fullName evidence="2">Uncharacterized protein</fullName>
    </submittedName>
</protein>
<dbReference type="GeneID" id="123087568"/>
<proteinExistence type="predicted"/>
<dbReference type="Gramene" id="TraesMAC1B03G00222820.1">
    <property type="protein sequence ID" value="TraesMAC1B03G00222820.1"/>
    <property type="gene ID" value="TraesMAC1B03G00222820"/>
</dbReference>
<feature type="transmembrane region" description="Helical" evidence="1">
    <location>
        <begin position="399"/>
        <end position="421"/>
    </location>
</feature>
<evidence type="ECO:0000256" key="1">
    <source>
        <dbReference type="SAM" id="Phobius"/>
    </source>
</evidence>
<dbReference type="Gramene" id="TraesCLE_scaffold_098493_01G000100.1">
    <property type="protein sequence ID" value="TraesCLE_scaffold_098493_01G000100.1"/>
    <property type="gene ID" value="TraesCLE_scaffold_098493_01G000100"/>
</dbReference>
<feature type="transmembrane region" description="Helical" evidence="1">
    <location>
        <begin position="272"/>
        <end position="291"/>
    </location>
</feature>
<dbReference type="Gramene" id="TraesLAC1B03G00223940.1">
    <property type="protein sequence ID" value="TraesLAC1B03G00223940.1"/>
    <property type="gene ID" value="TraesLAC1B03G00223940"/>
</dbReference>
<gene>
    <name evidence="2" type="primary">LOC123087568</name>
</gene>
<dbReference type="Gramene" id="TraesRN1B0100239500.1">
    <property type="protein sequence ID" value="TraesRN1B0100239500.1"/>
    <property type="gene ID" value="TraesRN1B0100239500"/>
</dbReference>
<dbReference type="Proteomes" id="UP000019116">
    <property type="component" value="Chromosome 1B"/>
</dbReference>
<feature type="transmembrane region" description="Helical" evidence="1">
    <location>
        <begin position="142"/>
        <end position="166"/>
    </location>
</feature>
<dbReference type="EnsemblPlants" id="TraesCS1B02G093200.1">
    <property type="protein sequence ID" value="TraesCS1B02G093200.1"/>
    <property type="gene ID" value="TraesCS1B02G093200"/>
</dbReference>
<feature type="transmembrane region" description="Helical" evidence="1">
    <location>
        <begin position="203"/>
        <end position="220"/>
    </location>
</feature>
<evidence type="ECO:0000313" key="2">
    <source>
        <dbReference type="EnsemblPlants" id="TraesCS1B02G093200.1"/>
    </source>
</evidence>
<keyword evidence="3" id="KW-1185">Reference proteome</keyword>
<evidence type="ECO:0000313" key="3">
    <source>
        <dbReference type="Proteomes" id="UP000019116"/>
    </source>
</evidence>
<dbReference type="RefSeq" id="XP_044365547.1">
    <property type="nucleotide sequence ID" value="XM_044509612.1"/>
</dbReference>
<dbReference type="Gramene" id="TraesSYM1B03G00225690.1">
    <property type="protein sequence ID" value="TraesSYM1B03G00225690.1"/>
    <property type="gene ID" value="TraesSYM1B03G00225690"/>
</dbReference>
<dbReference type="AlphaFoldDB" id="A0A3B5YTW9"/>
<dbReference type="Gramene" id="TraesROB_scaffold_038386_01G000100.1">
    <property type="protein sequence ID" value="TraesROB_scaffold_038386_01G000100.1"/>
    <property type="gene ID" value="TraesROB_scaffold_038386_01G000100"/>
</dbReference>
<dbReference type="Gramene" id="TraesNOR1B03G00223830.1">
    <property type="protein sequence ID" value="TraesNOR1B03G00223830.1"/>
    <property type="gene ID" value="TraesNOR1B03G00223830"/>
</dbReference>
<dbReference type="KEGG" id="taes:123087568"/>
<keyword evidence="1" id="KW-1133">Transmembrane helix</keyword>
<feature type="transmembrane region" description="Helical" evidence="1">
    <location>
        <begin position="40"/>
        <end position="58"/>
    </location>
</feature>
<organism evidence="2">
    <name type="scientific">Triticum aestivum</name>
    <name type="common">Wheat</name>
    <dbReference type="NCBI Taxonomy" id="4565"/>
    <lineage>
        <taxon>Eukaryota</taxon>
        <taxon>Viridiplantae</taxon>
        <taxon>Streptophyta</taxon>
        <taxon>Embryophyta</taxon>
        <taxon>Tracheophyta</taxon>
        <taxon>Spermatophyta</taxon>
        <taxon>Magnoliopsida</taxon>
        <taxon>Liliopsida</taxon>
        <taxon>Poales</taxon>
        <taxon>Poaceae</taxon>
        <taxon>BOP clade</taxon>
        <taxon>Pooideae</taxon>
        <taxon>Triticodae</taxon>
        <taxon>Triticeae</taxon>
        <taxon>Triticinae</taxon>
        <taxon>Triticum</taxon>
    </lineage>
</organism>
<reference evidence="2" key="1">
    <citation type="submission" date="2018-08" db="EMBL/GenBank/DDBJ databases">
        <authorList>
            <person name="Rossello M."/>
        </authorList>
    </citation>
    <scope>NUCLEOTIDE SEQUENCE [LARGE SCALE GENOMIC DNA]</scope>
    <source>
        <strain evidence="2">cv. Chinese Spring</strain>
    </source>
</reference>
<feature type="transmembrane region" description="Helical" evidence="1">
    <location>
        <begin position="178"/>
        <end position="196"/>
    </location>
</feature>
<feature type="transmembrane region" description="Helical" evidence="1">
    <location>
        <begin position="311"/>
        <end position="332"/>
    </location>
</feature>